<name>A0A1H6R7D3_9LACT</name>
<proteinExistence type="predicted"/>
<dbReference type="SUPFAM" id="SSF54637">
    <property type="entry name" value="Thioesterase/thiol ester dehydrase-isomerase"/>
    <property type="match status" value="1"/>
</dbReference>
<evidence type="ECO:0000256" key="2">
    <source>
        <dbReference type="PIRSR" id="PIRSR014972-2"/>
    </source>
</evidence>
<dbReference type="PIRSF" id="PIRSF014972">
    <property type="entry name" value="FlK"/>
    <property type="match status" value="1"/>
</dbReference>
<feature type="binding site" evidence="2">
    <location>
        <position position="57"/>
    </location>
    <ligand>
        <name>CoA</name>
        <dbReference type="ChEBI" id="CHEBI:57287"/>
    </ligand>
</feature>
<evidence type="ECO:0000313" key="4">
    <source>
        <dbReference type="EMBL" id="SEI51643.1"/>
    </source>
</evidence>
<keyword evidence="5" id="KW-1185">Reference proteome</keyword>
<accession>A0A1H6R7D3</accession>
<feature type="active site" evidence="1">
    <location>
        <position position="38"/>
    </location>
</feature>
<protein>
    <submittedName>
        <fullName evidence="4">Predicted thioesterase</fullName>
    </submittedName>
</protein>
<dbReference type="CDD" id="cd03440">
    <property type="entry name" value="hot_dog"/>
    <property type="match status" value="1"/>
</dbReference>
<evidence type="ECO:0000256" key="1">
    <source>
        <dbReference type="PIRSR" id="PIRSR014972-1"/>
    </source>
</evidence>
<reference evidence="5" key="1">
    <citation type="submission" date="2016-10" db="EMBL/GenBank/DDBJ databases">
        <authorList>
            <person name="Varghese N."/>
            <person name="Submissions S."/>
        </authorList>
    </citation>
    <scope>NUCLEOTIDE SEQUENCE [LARGE SCALE GENOMIC DNA]</scope>
    <source>
        <strain evidence="5">DSM 25751</strain>
    </source>
</reference>
<gene>
    <name evidence="4" type="ORF">SAMN04488113_1022</name>
</gene>
<feature type="binding site" evidence="2">
    <location>
        <position position="57"/>
    </location>
    <ligand>
        <name>substrate</name>
    </ligand>
</feature>
<feature type="domain" description="Fluoroacetyl-CoA-specific thioesterase-like" evidence="3">
    <location>
        <begin position="11"/>
        <end position="114"/>
    </location>
</feature>
<dbReference type="Pfam" id="PF22636">
    <property type="entry name" value="FlK"/>
    <property type="match status" value="1"/>
</dbReference>
<feature type="active site" evidence="1">
    <location>
        <position position="64"/>
    </location>
</feature>
<dbReference type="Gene3D" id="3.10.129.10">
    <property type="entry name" value="Hotdog Thioesterase"/>
    <property type="match status" value="1"/>
</dbReference>
<dbReference type="RefSeq" id="WP_091632096.1">
    <property type="nucleotide sequence ID" value="NZ_FNYW01000002.1"/>
</dbReference>
<dbReference type="Proteomes" id="UP000198564">
    <property type="component" value="Unassembled WGS sequence"/>
</dbReference>
<dbReference type="OrthoDB" id="6902891at2"/>
<evidence type="ECO:0000259" key="3">
    <source>
        <dbReference type="Pfam" id="PF22636"/>
    </source>
</evidence>
<dbReference type="PANTHER" id="PTHR36934:SF1">
    <property type="entry name" value="THIOESTERASE DOMAIN-CONTAINING PROTEIN"/>
    <property type="match status" value="1"/>
</dbReference>
<evidence type="ECO:0000313" key="5">
    <source>
        <dbReference type="Proteomes" id="UP000198564"/>
    </source>
</evidence>
<organism evidence="4 5">
    <name type="scientific">Alkalibacterium gilvum</name>
    <dbReference type="NCBI Taxonomy" id="1130080"/>
    <lineage>
        <taxon>Bacteria</taxon>
        <taxon>Bacillati</taxon>
        <taxon>Bacillota</taxon>
        <taxon>Bacilli</taxon>
        <taxon>Lactobacillales</taxon>
        <taxon>Carnobacteriaceae</taxon>
        <taxon>Alkalibacterium</taxon>
    </lineage>
</organism>
<dbReference type="InterPro" id="IPR054485">
    <property type="entry name" value="FlK-like_dom"/>
</dbReference>
<dbReference type="EMBL" id="FNYW01000002">
    <property type="protein sequence ID" value="SEI51643.1"/>
    <property type="molecule type" value="Genomic_DNA"/>
</dbReference>
<dbReference type="STRING" id="1130080.SAMN04488113_1022"/>
<feature type="binding site" evidence="2">
    <location>
        <position position="108"/>
    </location>
    <ligand>
        <name>substrate</name>
    </ligand>
</feature>
<dbReference type="AlphaFoldDB" id="A0A1H6R7D3"/>
<feature type="active site" evidence="1">
    <location>
        <position position="30"/>
    </location>
</feature>
<dbReference type="InterPro" id="IPR025540">
    <property type="entry name" value="FlK"/>
</dbReference>
<dbReference type="InterPro" id="IPR029069">
    <property type="entry name" value="HotDog_dom_sf"/>
</dbReference>
<dbReference type="PANTHER" id="PTHR36934">
    <property type="entry name" value="BLR0278 PROTEIN"/>
    <property type="match status" value="1"/>
</dbReference>
<sequence length="122" mass="13547">MFNTFEKIFTVKESETAQVAGSGDLSVLSTPHMIAYMENTAMNLMSEELNETETSVGIEINVSHLAPTAVNKVVSVEAKQTDKSGKTFTYQIEAFVDEQLIGKATHRRMIVDKEAFLEKIKS</sequence>